<evidence type="ECO:0000256" key="4">
    <source>
        <dbReference type="ARBA" id="ARBA00023002"/>
    </source>
</evidence>
<dbReference type="InterPro" id="IPR006620">
    <property type="entry name" value="Pro_4_hyd_alph"/>
</dbReference>
<evidence type="ECO:0000256" key="5">
    <source>
        <dbReference type="ARBA" id="ARBA00023004"/>
    </source>
</evidence>
<dbReference type="EMBL" id="LT598457">
    <property type="protein sequence ID" value="SCU94760.1"/>
    <property type="molecule type" value="Genomic_DNA"/>
</dbReference>
<gene>
    <name evidence="7" type="ORF">LADA_0G10990G</name>
</gene>
<dbReference type="GO" id="GO:0005783">
    <property type="term" value="C:endoplasmic reticulum"/>
    <property type="evidence" value="ECO:0007669"/>
    <property type="project" value="TreeGrafter"/>
</dbReference>
<protein>
    <submittedName>
        <fullName evidence="7">LADA_0G10990g1_1</fullName>
    </submittedName>
</protein>
<reference evidence="8" key="1">
    <citation type="submission" date="2016-03" db="EMBL/GenBank/DDBJ databases">
        <authorList>
            <person name="Devillers H."/>
        </authorList>
    </citation>
    <scope>NUCLEOTIDE SEQUENCE [LARGE SCALE GENOMIC DNA]</scope>
</reference>
<evidence type="ECO:0000313" key="7">
    <source>
        <dbReference type="EMBL" id="SCU94760.1"/>
    </source>
</evidence>
<dbReference type="GO" id="GO:0031418">
    <property type="term" value="F:L-ascorbic acid binding"/>
    <property type="evidence" value="ECO:0007669"/>
    <property type="project" value="InterPro"/>
</dbReference>
<dbReference type="GO" id="GO:0005506">
    <property type="term" value="F:iron ion binding"/>
    <property type="evidence" value="ECO:0007669"/>
    <property type="project" value="InterPro"/>
</dbReference>
<dbReference type="Proteomes" id="UP000190274">
    <property type="component" value="Chromosome G"/>
</dbReference>
<keyword evidence="5" id="KW-0408">Iron</keyword>
<organism evidence="7 8">
    <name type="scientific">Lachancea dasiensis</name>
    <dbReference type="NCBI Taxonomy" id="1072105"/>
    <lineage>
        <taxon>Eukaryota</taxon>
        <taxon>Fungi</taxon>
        <taxon>Dikarya</taxon>
        <taxon>Ascomycota</taxon>
        <taxon>Saccharomycotina</taxon>
        <taxon>Saccharomycetes</taxon>
        <taxon>Saccharomycetales</taxon>
        <taxon>Saccharomycetaceae</taxon>
        <taxon>Lachancea</taxon>
    </lineage>
</organism>
<dbReference type="InterPro" id="IPR044862">
    <property type="entry name" value="Pro_4_hyd_alph_FE2OG_OXY"/>
</dbReference>
<name>A0A1G4JV09_9SACH</name>
<dbReference type="PANTHER" id="PTHR10869">
    <property type="entry name" value="PROLYL 4-HYDROXYLASE ALPHA SUBUNIT"/>
    <property type="match status" value="1"/>
</dbReference>
<dbReference type="OrthoDB" id="69177at2759"/>
<dbReference type="GO" id="GO:0004656">
    <property type="term" value="F:procollagen-proline 4-dioxygenase activity"/>
    <property type="evidence" value="ECO:0007669"/>
    <property type="project" value="TreeGrafter"/>
</dbReference>
<keyword evidence="4" id="KW-0560">Oxidoreductase</keyword>
<dbReference type="PANTHER" id="PTHR10869:SF236">
    <property type="entry name" value="PROLYL 4-HYDROXYLASE ALPHA SUBUNIT DOMAIN-CONTAINING PROTEIN"/>
    <property type="match status" value="1"/>
</dbReference>
<dbReference type="InterPro" id="IPR045054">
    <property type="entry name" value="P4HA-like"/>
</dbReference>
<evidence type="ECO:0000259" key="6">
    <source>
        <dbReference type="SMART" id="SM00702"/>
    </source>
</evidence>
<keyword evidence="2" id="KW-0479">Metal-binding</keyword>
<evidence type="ECO:0000256" key="1">
    <source>
        <dbReference type="ARBA" id="ARBA00001961"/>
    </source>
</evidence>
<dbReference type="AlphaFoldDB" id="A0A1G4JV09"/>
<feature type="domain" description="Prolyl 4-hydroxylase alpha subunit" evidence="6">
    <location>
        <begin position="49"/>
        <end position="232"/>
    </location>
</feature>
<dbReference type="Pfam" id="PF13640">
    <property type="entry name" value="2OG-FeII_Oxy_3"/>
    <property type="match status" value="1"/>
</dbReference>
<evidence type="ECO:0000256" key="3">
    <source>
        <dbReference type="ARBA" id="ARBA00022964"/>
    </source>
</evidence>
<keyword evidence="3" id="KW-0223">Dioxygenase</keyword>
<sequence>MGRKPSRIDKNLTQKTKATKFEFPDAVLSLNSSLKRYEYLPVPECIMDDKVIIINKFLSDLVSQELCSSFSQAGVMELFRQRGTKEYAERINDRFASYNPKVAGILWERLLKCLSQDDHVMETLGFMNAKGLNPQLRTYRYGKGHMFAKHYDSSVVVPNEGTTRWTLLVYLTGGDQLVGGDTIFYSASNQKYPAVHPQVGMALLHKHGDDCLLHEAQEVYDGVKWVLRSDVVF</sequence>
<accession>A0A1G4JV09</accession>
<keyword evidence="8" id="KW-1185">Reference proteome</keyword>
<comment type="cofactor">
    <cofactor evidence="1">
        <name>L-ascorbate</name>
        <dbReference type="ChEBI" id="CHEBI:38290"/>
    </cofactor>
</comment>
<dbReference type="Gene3D" id="2.60.120.620">
    <property type="entry name" value="q2cbj1_9rhob like domain"/>
    <property type="match status" value="1"/>
</dbReference>
<dbReference type="SMART" id="SM00702">
    <property type="entry name" value="P4Hc"/>
    <property type="match status" value="1"/>
</dbReference>
<proteinExistence type="predicted"/>
<evidence type="ECO:0000256" key="2">
    <source>
        <dbReference type="ARBA" id="ARBA00022723"/>
    </source>
</evidence>
<evidence type="ECO:0000313" key="8">
    <source>
        <dbReference type="Proteomes" id="UP000190274"/>
    </source>
</evidence>